<sequence>MLIYTPVALEEVLQGAENQTSDSQYHEINYNGKTLIVEPQSPFQGKIVRLISSDSNDYLNPNLQPGNLINYAAFQE</sequence>
<evidence type="ECO:0000313" key="1">
    <source>
        <dbReference type="EMBL" id="ACB85045.1"/>
    </source>
</evidence>
<dbReference type="eggNOG" id="ENOG5033ACS">
    <property type="taxonomic scope" value="Bacteria"/>
</dbReference>
<dbReference type="HOGENOM" id="CLU_189760_0_0_9"/>
<name>B2A3B5_NATTJ</name>
<dbReference type="Pfam" id="PF14035">
    <property type="entry name" value="YlzJ"/>
    <property type="match status" value="1"/>
</dbReference>
<dbReference type="InterPro" id="IPR025619">
    <property type="entry name" value="YlzJ"/>
</dbReference>
<protein>
    <recommendedName>
        <fullName evidence="3">YlzJ-like protein</fullName>
    </recommendedName>
</protein>
<dbReference type="OrthoDB" id="1683573at2"/>
<keyword evidence="2" id="KW-1185">Reference proteome</keyword>
<dbReference type="KEGG" id="nth:Nther_1462"/>
<accession>B2A3B5</accession>
<dbReference type="RefSeq" id="WP_012447918.1">
    <property type="nucleotide sequence ID" value="NC_010718.1"/>
</dbReference>
<reference evidence="1 2" key="1">
    <citation type="submission" date="2008-04" db="EMBL/GenBank/DDBJ databases">
        <title>Complete sequence of chromosome of Natranaerobius thermophilus JW/NM-WN-LF.</title>
        <authorList>
            <consortium name="US DOE Joint Genome Institute"/>
            <person name="Copeland A."/>
            <person name="Lucas S."/>
            <person name="Lapidus A."/>
            <person name="Glavina del Rio T."/>
            <person name="Dalin E."/>
            <person name="Tice H."/>
            <person name="Bruce D."/>
            <person name="Goodwin L."/>
            <person name="Pitluck S."/>
            <person name="Chertkov O."/>
            <person name="Brettin T."/>
            <person name="Detter J.C."/>
            <person name="Han C."/>
            <person name="Kuske C.R."/>
            <person name="Schmutz J."/>
            <person name="Larimer F."/>
            <person name="Land M."/>
            <person name="Hauser L."/>
            <person name="Kyrpides N."/>
            <person name="Lykidis A."/>
            <person name="Mesbah N.M."/>
            <person name="Wiegel J."/>
        </authorList>
    </citation>
    <scope>NUCLEOTIDE SEQUENCE [LARGE SCALE GENOMIC DNA]</scope>
    <source>
        <strain evidence="2">ATCC BAA-1301 / DSM 18059 / JW/NM-WN-LF</strain>
    </source>
</reference>
<dbReference type="InParanoid" id="B2A3B5"/>
<organism evidence="1 2">
    <name type="scientific">Natranaerobius thermophilus (strain ATCC BAA-1301 / DSM 18059 / JW/NM-WN-LF)</name>
    <dbReference type="NCBI Taxonomy" id="457570"/>
    <lineage>
        <taxon>Bacteria</taxon>
        <taxon>Bacillati</taxon>
        <taxon>Bacillota</taxon>
        <taxon>Clostridia</taxon>
        <taxon>Natranaerobiales</taxon>
        <taxon>Natranaerobiaceae</taxon>
        <taxon>Natranaerobius</taxon>
    </lineage>
</organism>
<proteinExistence type="predicted"/>
<dbReference type="AlphaFoldDB" id="B2A3B5"/>
<gene>
    <name evidence="1" type="ordered locus">Nther_1462</name>
</gene>
<evidence type="ECO:0000313" key="2">
    <source>
        <dbReference type="Proteomes" id="UP000001683"/>
    </source>
</evidence>
<evidence type="ECO:0008006" key="3">
    <source>
        <dbReference type="Google" id="ProtNLM"/>
    </source>
</evidence>
<dbReference type="Proteomes" id="UP000001683">
    <property type="component" value="Chromosome"/>
</dbReference>
<reference evidence="1 2" key="2">
    <citation type="journal article" date="2011" name="J. Bacteriol.">
        <title>Complete genome sequence of the anaerobic, halophilic alkalithermophile Natranaerobius thermophilus JW/NM-WN-LF.</title>
        <authorList>
            <person name="Zhao B."/>
            <person name="Mesbah N.M."/>
            <person name="Dalin E."/>
            <person name="Goodwin L."/>
            <person name="Nolan M."/>
            <person name="Pitluck S."/>
            <person name="Chertkov O."/>
            <person name="Brettin T.S."/>
            <person name="Han J."/>
            <person name="Larimer F.W."/>
            <person name="Land M.L."/>
            <person name="Hauser L."/>
            <person name="Kyrpides N."/>
            <person name="Wiegel J."/>
        </authorList>
    </citation>
    <scope>NUCLEOTIDE SEQUENCE [LARGE SCALE GENOMIC DNA]</scope>
    <source>
        <strain evidence="2">ATCC BAA-1301 / DSM 18059 / JW/NM-WN-LF</strain>
    </source>
</reference>
<dbReference type="STRING" id="457570.Nther_1462"/>
<dbReference type="EMBL" id="CP001034">
    <property type="protein sequence ID" value="ACB85045.1"/>
    <property type="molecule type" value="Genomic_DNA"/>
</dbReference>